<dbReference type="RefSeq" id="WP_343839681.1">
    <property type="nucleotide sequence ID" value="NZ_BAAADO010000003.1"/>
</dbReference>
<dbReference type="Pfam" id="PF05866">
    <property type="entry name" value="RusA"/>
    <property type="match status" value="1"/>
</dbReference>
<organism evidence="1 2">
    <name type="scientific">Salinibacillus aidingensis</name>
    <dbReference type="NCBI Taxonomy" id="237684"/>
    <lineage>
        <taxon>Bacteria</taxon>
        <taxon>Bacillati</taxon>
        <taxon>Bacillota</taxon>
        <taxon>Bacilli</taxon>
        <taxon>Bacillales</taxon>
        <taxon>Bacillaceae</taxon>
        <taxon>Salinibacillus</taxon>
    </lineage>
</organism>
<comment type="caution">
    <text evidence="1">The sequence shown here is derived from an EMBL/GenBank/DDBJ whole genome shotgun (WGS) entry which is preliminary data.</text>
</comment>
<evidence type="ECO:0000313" key="1">
    <source>
        <dbReference type="EMBL" id="GAA0491114.1"/>
    </source>
</evidence>
<dbReference type="Proteomes" id="UP001500880">
    <property type="component" value="Unassembled WGS sequence"/>
</dbReference>
<evidence type="ECO:0000313" key="2">
    <source>
        <dbReference type="Proteomes" id="UP001500880"/>
    </source>
</evidence>
<dbReference type="Gene3D" id="3.30.1330.70">
    <property type="entry name" value="Holliday junction resolvase RusA"/>
    <property type="match status" value="1"/>
</dbReference>
<accession>A0ABP3L167</accession>
<proteinExistence type="predicted"/>
<dbReference type="EMBL" id="BAAADO010000003">
    <property type="protein sequence ID" value="GAA0491114.1"/>
    <property type="molecule type" value="Genomic_DNA"/>
</dbReference>
<dbReference type="SUPFAM" id="SSF103084">
    <property type="entry name" value="Holliday junction resolvase RusA"/>
    <property type="match status" value="1"/>
</dbReference>
<sequence length="142" mass="16076">MIKFTVLGDAQAQGRPRAGRTRSGQVKMYDPQSSRTYKQYVKLVASQHAPKNLILGPVSVSIKIYRQIPKSMSKKLRKLSLDEIHRPTKKPDCSNIAKGIEDALNGVIYKDDSQIVELQVSKYYSEKPRVEVTIQEIDQEVS</sequence>
<keyword evidence="2" id="KW-1185">Reference proteome</keyword>
<name>A0ABP3L167_9BACI</name>
<gene>
    <name evidence="1" type="ORF">GCM10008986_16470</name>
</gene>
<protein>
    <submittedName>
        <fullName evidence="1">RusA family crossover junction endodeoxyribonuclease</fullName>
    </submittedName>
</protein>
<dbReference type="InterPro" id="IPR036614">
    <property type="entry name" value="RusA-like_sf"/>
</dbReference>
<reference evidence="2" key="1">
    <citation type="journal article" date="2019" name="Int. J. Syst. Evol. Microbiol.">
        <title>The Global Catalogue of Microorganisms (GCM) 10K type strain sequencing project: providing services to taxonomists for standard genome sequencing and annotation.</title>
        <authorList>
            <consortium name="The Broad Institute Genomics Platform"/>
            <consortium name="The Broad Institute Genome Sequencing Center for Infectious Disease"/>
            <person name="Wu L."/>
            <person name="Ma J."/>
        </authorList>
    </citation>
    <scope>NUCLEOTIDE SEQUENCE [LARGE SCALE GENOMIC DNA]</scope>
    <source>
        <strain evidence="2">JCM 12389</strain>
    </source>
</reference>
<dbReference type="InterPro" id="IPR008822">
    <property type="entry name" value="Endonuclease_RusA-like"/>
</dbReference>